<dbReference type="Proteomes" id="UP000019102">
    <property type="component" value="Unassembled WGS sequence"/>
</dbReference>
<keyword evidence="3" id="KW-1185">Reference proteome</keyword>
<feature type="region of interest" description="Disordered" evidence="1">
    <location>
        <begin position="76"/>
        <end position="119"/>
    </location>
</feature>
<gene>
    <name evidence="2" type="ORF">JCM21714_4651</name>
</gene>
<organism evidence="2 3">
    <name type="scientific">Gracilibacillus boraciitolerans JCM 21714</name>
    <dbReference type="NCBI Taxonomy" id="1298598"/>
    <lineage>
        <taxon>Bacteria</taxon>
        <taxon>Bacillati</taxon>
        <taxon>Bacillota</taxon>
        <taxon>Bacilli</taxon>
        <taxon>Bacillales</taxon>
        <taxon>Bacillaceae</taxon>
        <taxon>Gracilibacillus</taxon>
    </lineage>
</organism>
<evidence type="ECO:0000313" key="2">
    <source>
        <dbReference type="EMBL" id="GAE95413.1"/>
    </source>
</evidence>
<protein>
    <submittedName>
        <fullName evidence="2">DNA polymerase III subunits gamma and tau</fullName>
    </submittedName>
</protein>
<accession>W4VQW6</accession>
<evidence type="ECO:0000256" key="1">
    <source>
        <dbReference type="SAM" id="MobiDB-lite"/>
    </source>
</evidence>
<proteinExistence type="predicted"/>
<dbReference type="STRING" id="1298598.JCM21714_4651"/>
<evidence type="ECO:0000313" key="3">
    <source>
        <dbReference type="Proteomes" id="UP000019102"/>
    </source>
</evidence>
<sequence length="119" mass="13312">MDALKKQSAPAHATIQNSKPSAASDEVVIISFRYEIHCSLALEHKQTIELILSETFGQNLSFIPIPEAEWSNLREEYVQRQKQQEGSDTSTSSASNKEEDPMVEAARKLVGDDLLEIHD</sequence>
<dbReference type="EMBL" id="BAVS01000057">
    <property type="protein sequence ID" value="GAE95413.1"/>
    <property type="molecule type" value="Genomic_DNA"/>
</dbReference>
<dbReference type="AlphaFoldDB" id="W4VQW6"/>
<reference evidence="2 3" key="1">
    <citation type="journal article" date="2014" name="Genome Announc.">
        <title>Draft Genome Sequence of the Boron-Tolerant and Moderately Halotolerant Bacterium Gracilibacillus boraciitolerans JCM 21714T.</title>
        <authorList>
            <person name="Ahmed I."/>
            <person name="Oshima K."/>
            <person name="Suda W."/>
            <person name="Kitamura K."/>
            <person name="Iida T."/>
            <person name="Ohmori Y."/>
            <person name="Fujiwara T."/>
            <person name="Hattori M."/>
            <person name="Ohkuma M."/>
        </authorList>
    </citation>
    <scope>NUCLEOTIDE SEQUENCE [LARGE SCALE GENOMIC DNA]</scope>
    <source>
        <strain evidence="2 3">JCM 21714</strain>
    </source>
</reference>
<dbReference type="eggNOG" id="COG2812">
    <property type="taxonomic scope" value="Bacteria"/>
</dbReference>
<feature type="compositionally biased region" description="Polar residues" evidence="1">
    <location>
        <begin position="86"/>
        <end position="95"/>
    </location>
</feature>
<feature type="compositionally biased region" description="Basic and acidic residues" evidence="1">
    <location>
        <begin position="96"/>
        <end position="119"/>
    </location>
</feature>
<feature type="compositionally biased region" description="Basic and acidic residues" evidence="1">
    <location>
        <begin position="76"/>
        <end position="85"/>
    </location>
</feature>
<name>W4VQW6_9BACI</name>
<feature type="region of interest" description="Disordered" evidence="1">
    <location>
        <begin position="1"/>
        <end position="22"/>
    </location>
</feature>
<comment type="caution">
    <text evidence="2">The sequence shown here is derived from an EMBL/GenBank/DDBJ whole genome shotgun (WGS) entry which is preliminary data.</text>
</comment>